<evidence type="ECO:0000256" key="4">
    <source>
        <dbReference type="ARBA" id="ARBA00022840"/>
    </source>
</evidence>
<keyword evidence="2" id="KW-0813">Transport</keyword>
<organism evidence="6 7">
    <name type="scientific">Leucobacter ruminantium</name>
    <dbReference type="NCBI Taxonomy" id="1289170"/>
    <lineage>
        <taxon>Bacteria</taxon>
        <taxon>Bacillati</taxon>
        <taxon>Actinomycetota</taxon>
        <taxon>Actinomycetes</taxon>
        <taxon>Micrococcales</taxon>
        <taxon>Microbacteriaceae</taxon>
        <taxon>Leucobacter</taxon>
    </lineage>
</organism>
<dbReference type="InterPro" id="IPR017871">
    <property type="entry name" value="ABC_transporter-like_CS"/>
</dbReference>
<dbReference type="GO" id="GO:0005524">
    <property type="term" value="F:ATP binding"/>
    <property type="evidence" value="ECO:0007669"/>
    <property type="project" value="UniProtKB-KW"/>
</dbReference>
<evidence type="ECO:0000259" key="5">
    <source>
        <dbReference type="PROSITE" id="PS50893"/>
    </source>
</evidence>
<feature type="domain" description="ABC transporter" evidence="5">
    <location>
        <begin position="14"/>
        <end position="239"/>
    </location>
</feature>
<dbReference type="CDD" id="cd03230">
    <property type="entry name" value="ABC_DR_subfamily_A"/>
    <property type="match status" value="1"/>
</dbReference>
<dbReference type="SUPFAM" id="SSF52540">
    <property type="entry name" value="P-loop containing nucleoside triphosphate hydrolases"/>
    <property type="match status" value="1"/>
</dbReference>
<accession>A0A939M0C8</accession>
<dbReference type="Proteomes" id="UP000664398">
    <property type="component" value="Unassembled WGS sequence"/>
</dbReference>
<reference evidence="6" key="1">
    <citation type="submission" date="2021-03" db="EMBL/GenBank/DDBJ databases">
        <title>Leucobacter chromiisoli sp. nov., isolated from chromium-containing soil of chemical plant.</title>
        <authorList>
            <person name="Xu Z."/>
        </authorList>
    </citation>
    <scope>NUCLEOTIDE SEQUENCE</scope>
    <source>
        <strain evidence="6">A2</strain>
    </source>
</reference>
<dbReference type="InterPro" id="IPR003439">
    <property type="entry name" value="ABC_transporter-like_ATP-bd"/>
</dbReference>
<dbReference type="PROSITE" id="PS50893">
    <property type="entry name" value="ABC_TRANSPORTER_2"/>
    <property type="match status" value="1"/>
</dbReference>
<dbReference type="PANTHER" id="PTHR43335:SF4">
    <property type="entry name" value="ABC TRANSPORTER, ATP-BINDING PROTEIN"/>
    <property type="match status" value="1"/>
</dbReference>
<evidence type="ECO:0000313" key="6">
    <source>
        <dbReference type="EMBL" id="MBO1804750.1"/>
    </source>
</evidence>
<proteinExistence type="inferred from homology"/>
<dbReference type="Pfam" id="PF00005">
    <property type="entry name" value="ABC_tran"/>
    <property type="match status" value="1"/>
</dbReference>
<evidence type="ECO:0000256" key="1">
    <source>
        <dbReference type="ARBA" id="ARBA00005417"/>
    </source>
</evidence>
<keyword evidence="4 6" id="KW-0067">ATP-binding</keyword>
<dbReference type="EMBL" id="JAGDYL010000006">
    <property type="protein sequence ID" value="MBO1804750.1"/>
    <property type="molecule type" value="Genomic_DNA"/>
</dbReference>
<evidence type="ECO:0000256" key="2">
    <source>
        <dbReference type="ARBA" id="ARBA00022448"/>
    </source>
</evidence>
<dbReference type="Gene3D" id="3.40.50.300">
    <property type="entry name" value="P-loop containing nucleotide triphosphate hydrolases"/>
    <property type="match status" value="1"/>
</dbReference>
<keyword evidence="3" id="KW-0547">Nucleotide-binding</keyword>
<dbReference type="GO" id="GO:0016887">
    <property type="term" value="F:ATP hydrolysis activity"/>
    <property type="evidence" value="ECO:0007669"/>
    <property type="project" value="InterPro"/>
</dbReference>
<name>A0A939M0C8_9MICO</name>
<gene>
    <name evidence="6" type="ORF">J4H91_05385</name>
</gene>
<dbReference type="PROSITE" id="PS00211">
    <property type="entry name" value="ABC_TRANSPORTER_1"/>
    <property type="match status" value="1"/>
</dbReference>
<dbReference type="PANTHER" id="PTHR43335">
    <property type="entry name" value="ABC TRANSPORTER, ATP-BINDING PROTEIN"/>
    <property type="match status" value="1"/>
</dbReference>
<comment type="similarity">
    <text evidence="1">Belongs to the ABC transporter superfamily.</text>
</comment>
<dbReference type="SMART" id="SM00382">
    <property type="entry name" value="AAA"/>
    <property type="match status" value="1"/>
</dbReference>
<dbReference type="RefSeq" id="WP_208045231.1">
    <property type="nucleotide sequence ID" value="NZ_JAGDYL010000006.1"/>
</dbReference>
<protein>
    <submittedName>
        <fullName evidence="6">ABC transporter ATP-binding protein</fullName>
    </submittedName>
</protein>
<comment type="caution">
    <text evidence="6">The sequence shown here is derived from an EMBL/GenBank/DDBJ whole genome shotgun (WGS) entry which is preliminary data.</text>
</comment>
<dbReference type="AlphaFoldDB" id="A0A939M0C8"/>
<dbReference type="InterPro" id="IPR003593">
    <property type="entry name" value="AAA+_ATPase"/>
</dbReference>
<sequence length="335" mass="35037">MARARTSAELDRGIVVEGLSAGYGDHEVLAGLDLSISPGELFGLLGPNGAGKTTLAETIAGLRRPRFGTVRVAGLDPSRAREEITSVLAVQPQASALFPTLTARETLALFASFHTDPVRPDEVLRTVGLAGAAATRVGRLSVGQRQRLLIGVALVGRPRVLVLDEPSAALDPAGRRELRGLIRSLRDEGSTVLLTTHHLDEAAELCDRIGVLSEGRLVALGSPDELTRRFSGLAEVVFSIPDEVGARDRLAAALGGERPASPTAPAAPAPPLIAAPPRIEPIGDRLVVRVSCADPDAVLRAVTFARGLRASGLTARRGTLEEAYLRLTGAPRSGG</sequence>
<evidence type="ECO:0000313" key="7">
    <source>
        <dbReference type="Proteomes" id="UP000664398"/>
    </source>
</evidence>
<dbReference type="InterPro" id="IPR027417">
    <property type="entry name" value="P-loop_NTPase"/>
</dbReference>
<evidence type="ECO:0000256" key="3">
    <source>
        <dbReference type="ARBA" id="ARBA00022741"/>
    </source>
</evidence>
<keyword evidence="7" id="KW-1185">Reference proteome</keyword>